<dbReference type="InterPro" id="IPR042286">
    <property type="entry name" value="AdoMetDC_C"/>
</dbReference>
<comment type="similarity">
    <text evidence="14 15">Belongs to the prokaryotic AdoMetDC family. Type 1 subfamily.</text>
</comment>
<dbReference type="InterPro" id="IPR017716">
    <property type="entry name" value="S-AdoMet_deCOase_pro-enz"/>
</dbReference>
<evidence type="ECO:0000256" key="2">
    <source>
        <dbReference type="ARBA" id="ARBA00011601"/>
    </source>
</evidence>
<comment type="function">
    <text evidence="13 15">Catalyzes the decarboxylation of S-adenosylmethionine to S-adenosylmethioninamine (dcAdoMet), the propylamine donor required for the synthesis of the polyamines spermine and spermidine from the diamine putrescine.</text>
</comment>
<evidence type="ECO:0000256" key="4">
    <source>
        <dbReference type="ARBA" id="ARBA00022793"/>
    </source>
</evidence>
<dbReference type="Gene3D" id="3.30.360.110">
    <property type="entry name" value="S-adenosylmethionine decarboxylase domain"/>
    <property type="match status" value="1"/>
</dbReference>
<comment type="cofactor">
    <cofactor evidence="15">
        <name>pyruvate</name>
        <dbReference type="ChEBI" id="CHEBI:15361"/>
    </cofactor>
    <text evidence="15">Binds 1 pyruvoyl group covalently per subunit.</text>
</comment>
<dbReference type="HAMAP" id="MF_00464">
    <property type="entry name" value="AdoMetDC_1"/>
    <property type="match status" value="1"/>
</dbReference>
<accession>A0A2N5ZCI0</accession>
<feature type="modified residue" description="Pyruvic acid (Ser); by autocatalysis" evidence="15">
    <location>
        <position position="63"/>
    </location>
</feature>
<evidence type="ECO:0000256" key="12">
    <source>
        <dbReference type="ARBA" id="ARBA00048112"/>
    </source>
</evidence>
<comment type="PTM">
    <text evidence="15">Is synthesized initially as an inactive proenzyme. Formation of the active enzyme involves a self-maturation process in which the active site pyruvoyl group is generated from an internal serine residue via an autocatalytic post-translational modification. Two non-identical subunits are generated from the proenzyme in this reaction, and the pyruvate is formed at the N-terminus of the alpha chain, which is derived from the carboxyl end of the proenzyme. The post-translation cleavage follows an unusual pathway, termed non-hydrolytic serinolysis, in which the side chain hydroxyl group of the serine supplies its oxygen atom to form the C-terminus of the beta chain, while the remainder of the serine residue undergoes an oxidative deamination to produce ammonia and the pyruvoyl group blocking the N-terminus of the alpha chain.</text>
</comment>
<dbReference type="Gene3D" id="3.30.160.750">
    <property type="match status" value="1"/>
</dbReference>
<keyword evidence="5 15" id="KW-0068">Autocatalytic cleavage</keyword>
<evidence type="ECO:0000256" key="3">
    <source>
        <dbReference type="ARBA" id="ARBA00022691"/>
    </source>
</evidence>
<evidence type="ECO:0000256" key="10">
    <source>
        <dbReference type="ARBA" id="ARBA00023270"/>
    </source>
</evidence>
<feature type="chain" id="PRO_5023336760" description="S-adenosylmethionine decarboxylase alpha chain" evidence="15">
    <location>
        <begin position="63"/>
        <end position="149"/>
    </location>
</feature>
<dbReference type="InterPro" id="IPR016067">
    <property type="entry name" value="S-AdoMet_deCO2ase_core"/>
</dbReference>
<dbReference type="Proteomes" id="UP000234857">
    <property type="component" value="Unassembled WGS sequence"/>
</dbReference>
<evidence type="ECO:0000256" key="11">
    <source>
        <dbReference type="ARBA" id="ARBA00023317"/>
    </source>
</evidence>
<evidence type="ECO:0000256" key="15">
    <source>
        <dbReference type="HAMAP-Rule" id="MF_00464"/>
    </source>
</evidence>
<dbReference type="InterPro" id="IPR003826">
    <property type="entry name" value="AdoMetDC_fam_prok"/>
</dbReference>
<dbReference type="PANTHER" id="PTHR33866:SF2">
    <property type="entry name" value="S-ADENOSYLMETHIONINE DECARBOXYLASE PROENZYME"/>
    <property type="match status" value="1"/>
</dbReference>
<dbReference type="InterPro" id="IPR042284">
    <property type="entry name" value="AdoMetDC_N"/>
</dbReference>
<keyword evidence="11 15" id="KW-0670">Pyruvate</keyword>
<gene>
    <name evidence="15" type="primary">speH</name>
    <name evidence="16" type="ORF">C0601_10380</name>
</gene>
<feature type="chain" id="PRO_5023336761" description="S-adenosylmethionine decarboxylase beta chain" evidence="15">
    <location>
        <begin position="1"/>
        <end position="62"/>
    </location>
</feature>
<dbReference type="GO" id="GO:0005829">
    <property type="term" value="C:cytosol"/>
    <property type="evidence" value="ECO:0007669"/>
    <property type="project" value="TreeGrafter"/>
</dbReference>
<evidence type="ECO:0000256" key="13">
    <source>
        <dbReference type="ARBA" id="ARBA00056215"/>
    </source>
</evidence>
<dbReference type="UniPathway" id="UPA00331">
    <property type="reaction ID" value="UER00451"/>
</dbReference>
<dbReference type="EC" id="4.1.1.50" evidence="15"/>
<keyword evidence="9 15" id="KW-0456">Lyase</keyword>
<reference evidence="16 17" key="1">
    <citation type="submission" date="2017-11" db="EMBL/GenBank/DDBJ databases">
        <title>Genome-resolved metagenomics identifies genetic mobility, metabolic interactions, and unexpected diversity in perchlorate-reducing communities.</title>
        <authorList>
            <person name="Barnum T.P."/>
            <person name="Figueroa I.A."/>
            <person name="Carlstrom C.I."/>
            <person name="Lucas L.N."/>
            <person name="Engelbrektson A.L."/>
            <person name="Coates J.D."/>
        </authorList>
    </citation>
    <scope>NUCLEOTIDE SEQUENCE [LARGE SCALE GENOMIC DNA]</scope>
    <source>
        <strain evidence="16">BM706</strain>
    </source>
</reference>
<organism evidence="16 17">
    <name type="scientific">Muiribacterium halophilum</name>
    <dbReference type="NCBI Taxonomy" id="2053465"/>
    <lineage>
        <taxon>Bacteria</taxon>
        <taxon>Candidatus Muiribacteriota</taxon>
        <taxon>Candidatus Muiribacteriia</taxon>
        <taxon>Candidatus Muiribacteriales</taxon>
        <taxon>Candidatus Muiribacteriaceae</taxon>
        <taxon>Candidatus Muiribacterium</taxon>
    </lineage>
</organism>
<dbReference type="Pfam" id="PF02675">
    <property type="entry name" value="AdoMet_dc"/>
    <property type="match status" value="1"/>
</dbReference>
<dbReference type="FunFam" id="3.30.360.110:FF:000001">
    <property type="entry name" value="S-adenosylmethionine decarboxylase proenzyme"/>
    <property type="match status" value="1"/>
</dbReference>
<feature type="active site" description="Schiff-base intermediate with substrate; via pyruvic acid" evidence="15">
    <location>
        <position position="63"/>
    </location>
</feature>
<evidence type="ECO:0000256" key="1">
    <source>
        <dbReference type="ARBA" id="ARBA00004911"/>
    </source>
</evidence>
<evidence type="ECO:0000256" key="7">
    <source>
        <dbReference type="ARBA" id="ARBA00023115"/>
    </source>
</evidence>
<dbReference type="GO" id="GO:0008295">
    <property type="term" value="P:spermidine biosynthetic process"/>
    <property type="evidence" value="ECO:0007669"/>
    <property type="project" value="UniProtKB-UniRule"/>
</dbReference>
<evidence type="ECO:0000256" key="6">
    <source>
        <dbReference type="ARBA" id="ARBA00023066"/>
    </source>
</evidence>
<keyword evidence="10 15" id="KW-0704">Schiff base</keyword>
<name>A0A2N5ZCI0_MUIH1</name>
<keyword evidence="7 15" id="KW-0620">Polyamine biosynthesis</keyword>
<keyword evidence="6 15" id="KW-0745">Spermidine biosynthesis</keyword>
<dbReference type="EMBL" id="PKTG01000116">
    <property type="protein sequence ID" value="PLX16367.1"/>
    <property type="molecule type" value="Genomic_DNA"/>
</dbReference>
<feature type="active site" description="Proton acceptor; for processing activity" evidence="15">
    <location>
        <position position="68"/>
    </location>
</feature>
<comment type="caution">
    <text evidence="16">The sequence shown here is derived from an EMBL/GenBank/DDBJ whole genome shotgun (WGS) entry which is preliminary data.</text>
</comment>
<comment type="catalytic activity">
    <reaction evidence="12 15">
        <text>S-adenosyl-L-methionine + H(+) = S-adenosyl 3-(methylsulfanyl)propylamine + CO2</text>
        <dbReference type="Rhea" id="RHEA:15981"/>
        <dbReference type="ChEBI" id="CHEBI:15378"/>
        <dbReference type="ChEBI" id="CHEBI:16526"/>
        <dbReference type="ChEBI" id="CHEBI:57443"/>
        <dbReference type="ChEBI" id="CHEBI:59789"/>
        <dbReference type="EC" id="4.1.1.50"/>
    </reaction>
</comment>
<feature type="active site" description="Proton donor; for catalytic activity" evidence="15">
    <location>
        <position position="83"/>
    </location>
</feature>
<evidence type="ECO:0000313" key="17">
    <source>
        <dbReference type="Proteomes" id="UP000234857"/>
    </source>
</evidence>
<dbReference type="SUPFAM" id="SSF56276">
    <property type="entry name" value="S-adenosylmethionine decarboxylase"/>
    <property type="match status" value="1"/>
</dbReference>
<evidence type="ECO:0000256" key="9">
    <source>
        <dbReference type="ARBA" id="ARBA00023239"/>
    </source>
</evidence>
<evidence type="ECO:0000256" key="5">
    <source>
        <dbReference type="ARBA" id="ARBA00022813"/>
    </source>
</evidence>
<proteinExistence type="inferred from homology"/>
<protein>
    <recommendedName>
        <fullName evidence="15">S-adenosylmethionine decarboxylase proenzyme</fullName>
        <shortName evidence="15">AdoMetDC</shortName>
        <shortName evidence="15">SAMDC</shortName>
        <ecNumber evidence="15">4.1.1.50</ecNumber>
    </recommendedName>
    <component>
        <recommendedName>
            <fullName evidence="15">S-adenosylmethionine decarboxylase beta chain</fullName>
        </recommendedName>
    </component>
    <component>
        <recommendedName>
            <fullName evidence="15">S-adenosylmethionine decarboxylase alpha chain</fullName>
        </recommendedName>
    </component>
</protein>
<keyword evidence="4 15" id="KW-0210">Decarboxylase</keyword>
<sequence length="149" mass="17098">MEALGYHVMLELYDCDREILNDRHKIEEYMLMAAKKAGATIIETAFHHFNPQGVSGVVVIAESHLAIHTWPEFGYAAVDVFTCGHTVDTFTAYRYLKEKFGAQIVKTYELKRGELFKPNMIAREHELKVEKLDFEKQVEDKSLGVMENA</sequence>
<dbReference type="PANTHER" id="PTHR33866">
    <property type="entry name" value="S-ADENOSYLMETHIONINE DECARBOXYLASE PROENZYME"/>
    <property type="match status" value="1"/>
</dbReference>
<evidence type="ECO:0000256" key="14">
    <source>
        <dbReference type="ARBA" id="ARBA00061583"/>
    </source>
</evidence>
<comment type="subunit">
    <text evidence="2 15">Heterotetramer of two alpha and two beta chains arranged as a dimer of alpha/beta heterodimers.</text>
</comment>
<keyword evidence="8 15" id="KW-0865">Zymogen</keyword>
<keyword evidence="3 15" id="KW-0949">S-adenosyl-L-methionine</keyword>
<comment type="pathway">
    <text evidence="1 15">Amine and polyamine biosynthesis; S-adenosylmethioninamine biosynthesis; S-adenosylmethioninamine from S-adenosyl-L-methionine: step 1/1.</text>
</comment>
<dbReference type="AlphaFoldDB" id="A0A2N5ZCI0"/>
<feature type="site" description="Cleavage (non-hydrolytic); by autolysis" evidence="15">
    <location>
        <begin position="62"/>
        <end position="63"/>
    </location>
</feature>
<dbReference type="GO" id="GO:0004014">
    <property type="term" value="F:adenosylmethionine decarboxylase activity"/>
    <property type="evidence" value="ECO:0007669"/>
    <property type="project" value="UniProtKB-UniRule"/>
</dbReference>
<evidence type="ECO:0000313" key="16">
    <source>
        <dbReference type="EMBL" id="PLX16367.1"/>
    </source>
</evidence>
<evidence type="ECO:0000256" key="8">
    <source>
        <dbReference type="ARBA" id="ARBA00023145"/>
    </source>
</evidence>
<dbReference type="NCBIfam" id="TIGR03330">
    <property type="entry name" value="SAM_DCase_Bsu"/>
    <property type="match status" value="1"/>
</dbReference>